<dbReference type="InterPro" id="IPR010994">
    <property type="entry name" value="RuvA_2-like"/>
</dbReference>
<comment type="caution">
    <text evidence="2">The sequence shown here is derived from an EMBL/GenBank/DDBJ whole genome shotgun (WGS) entry which is preliminary data.</text>
</comment>
<evidence type="ECO:0000259" key="1">
    <source>
        <dbReference type="SMART" id="SM00278"/>
    </source>
</evidence>
<gene>
    <name evidence="2" type="ORF">NM125_02835</name>
</gene>
<reference evidence="2" key="1">
    <citation type="submission" date="2022-06" db="EMBL/GenBank/DDBJ databases">
        <title>Gracilimonas sp. CAU 1638 isolated from sea sediment.</title>
        <authorList>
            <person name="Kim W."/>
        </authorList>
    </citation>
    <scope>NUCLEOTIDE SEQUENCE</scope>
    <source>
        <strain evidence="2">CAU 1638</strain>
    </source>
</reference>
<proteinExistence type="predicted"/>
<name>A0A9X2RBS4_9BACT</name>
<dbReference type="Proteomes" id="UP001139125">
    <property type="component" value="Unassembled WGS sequence"/>
</dbReference>
<dbReference type="Gene3D" id="1.10.150.320">
    <property type="entry name" value="Photosystem II 12 kDa extrinsic protein"/>
    <property type="match status" value="1"/>
</dbReference>
<dbReference type="PANTHER" id="PTHR21180">
    <property type="entry name" value="ENDONUCLEASE/EXONUCLEASE/PHOSPHATASE FAMILY DOMAIN-CONTAINING PROTEIN 1"/>
    <property type="match status" value="1"/>
</dbReference>
<protein>
    <submittedName>
        <fullName evidence="2">Helix-hairpin-helix domain-containing protein</fullName>
    </submittedName>
</protein>
<dbReference type="InterPro" id="IPR051675">
    <property type="entry name" value="Endo/Exo/Phosphatase_dom_1"/>
</dbReference>
<dbReference type="InterPro" id="IPR003583">
    <property type="entry name" value="Hlx-hairpin-Hlx_DNA-bd_motif"/>
</dbReference>
<dbReference type="EMBL" id="JANDBC010000001">
    <property type="protein sequence ID" value="MCP9290515.1"/>
    <property type="molecule type" value="Genomic_DNA"/>
</dbReference>
<evidence type="ECO:0000313" key="3">
    <source>
        <dbReference type="Proteomes" id="UP001139125"/>
    </source>
</evidence>
<dbReference type="GO" id="GO:0015627">
    <property type="term" value="C:type II protein secretion system complex"/>
    <property type="evidence" value="ECO:0007669"/>
    <property type="project" value="TreeGrafter"/>
</dbReference>
<sequence>MGKGWIVIAYLSLFGVMLICPAYISAQEDTTATGVEEQLEKAFEELDTEEAGEAGEQLTQFLEDLSANPVNINSGGLDDLLQVPGINLKIARAIIDFRKAKPFEEKRELLEVRGVGEATYQRMAPYVTIGGAESQFRDLYLRPEYWMANRKVEVFSRYQQNLQTREGFREPDSAGGYLGSPAKYYQRFRITSNHLSINLTQEKDPGETLQGITGFDYNSGHIALTDNGKLKDFVVGDYSLSFGQGLVLWTGGAFGKGREVIGTISKNERGVKAYSSAQETDFFRGVAATYGETLELTTFYSNRPRTASVINGDTTRFPSSAGFHRTESELERKNNIDQMVVGGRARLDTPIGLLGVSGYYNEFTSYIAKGTSLSNLYDFEGSENSVVGVDYRGLAGSAFVFGEIARSQNGGLGAVAGLEAPIAENTELALSYRNYQRDFQSFLSSGFGELSSAPQNEEGFYVGIRHQLTQKISLSGYVDQYRFAAPRFATSQATGGFDMLGLVDVKFTPKLNVYVLLRNELQDEEFEITNERGAKELHLGKEKRASIRANFEYQVSTAVRLRSRVEFARNKEAGDSWEKGFLMYQDVRLQPTDGLRIDARVSVFDTESFSTRVYQFESDLLYVLSNTVLYDRGQRAYVTVKYEVTEFMDLWFKYGITIFEDTQVIGSGLGKVEGSVRNSLGLQVRLQF</sequence>
<dbReference type="PANTHER" id="PTHR21180:SF32">
    <property type="entry name" value="ENDONUCLEASE_EXONUCLEASE_PHOSPHATASE FAMILY DOMAIN-CONTAINING PROTEIN 1"/>
    <property type="match status" value="1"/>
</dbReference>
<accession>A0A9X2RBS4</accession>
<feature type="domain" description="Helix-hairpin-helix DNA-binding motif class 1" evidence="1">
    <location>
        <begin position="107"/>
        <end position="126"/>
    </location>
</feature>
<dbReference type="RefSeq" id="WP_255132661.1">
    <property type="nucleotide sequence ID" value="NZ_JANDBC010000001.1"/>
</dbReference>
<keyword evidence="3" id="KW-1185">Reference proteome</keyword>
<evidence type="ECO:0000313" key="2">
    <source>
        <dbReference type="EMBL" id="MCP9290515.1"/>
    </source>
</evidence>
<dbReference type="SUPFAM" id="SSF47781">
    <property type="entry name" value="RuvA domain 2-like"/>
    <property type="match status" value="1"/>
</dbReference>
<dbReference type="GO" id="GO:0015628">
    <property type="term" value="P:protein secretion by the type II secretion system"/>
    <property type="evidence" value="ECO:0007669"/>
    <property type="project" value="TreeGrafter"/>
</dbReference>
<dbReference type="GO" id="GO:0006281">
    <property type="term" value="P:DNA repair"/>
    <property type="evidence" value="ECO:0007669"/>
    <property type="project" value="InterPro"/>
</dbReference>
<feature type="domain" description="Helix-hairpin-helix DNA-binding motif class 1" evidence="1">
    <location>
        <begin position="78"/>
        <end position="97"/>
    </location>
</feature>
<dbReference type="GO" id="GO:0003677">
    <property type="term" value="F:DNA binding"/>
    <property type="evidence" value="ECO:0007669"/>
    <property type="project" value="InterPro"/>
</dbReference>
<dbReference type="SMART" id="SM00278">
    <property type="entry name" value="HhH1"/>
    <property type="match status" value="2"/>
</dbReference>
<dbReference type="Pfam" id="PF12836">
    <property type="entry name" value="HHH_3"/>
    <property type="match status" value="1"/>
</dbReference>
<dbReference type="AlphaFoldDB" id="A0A9X2RBS4"/>
<organism evidence="2 3">
    <name type="scientific">Gracilimonas sediminicola</name>
    <dbReference type="NCBI Taxonomy" id="2952158"/>
    <lineage>
        <taxon>Bacteria</taxon>
        <taxon>Pseudomonadati</taxon>
        <taxon>Balneolota</taxon>
        <taxon>Balneolia</taxon>
        <taxon>Balneolales</taxon>
        <taxon>Balneolaceae</taxon>
        <taxon>Gracilimonas</taxon>
    </lineage>
</organism>